<dbReference type="PANTHER" id="PTHR31806">
    <property type="entry name" value="PURINE-CYTOSINE PERMEASE FCY2-RELATED"/>
    <property type="match status" value="1"/>
</dbReference>
<dbReference type="Pfam" id="PF02133">
    <property type="entry name" value="Transp_cyt_pur"/>
    <property type="match status" value="1"/>
</dbReference>
<evidence type="ECO:0000256" key="8">
    <source>
        <dbReference type="SAM" id="Phobius"/>
    </source>
</evidence>
<feature type="transmembrane region" description="Helical" evidence="8">
    <location>
        <begin position="74"/>
        <end position="97"/>
    </location>
</feature>
<evidence type="ECO:0000256" key="1">
    <source>
        <dbReference type="ARBA" id="ARBA00004141"/>
    </source>
</evidence>
<protein>
    <recommendedName>
        <fullName evidence="11">Purine-cytosine permease</fullName>
    </recommendedName>
</protein>
<dbReference type="PIRSF" id="PIRSF002744">
    <property type="entry name" value="Pur-cyt_permease"/>
    <property type="match status" value="1"/>
</dbReference>
<comment type="similarity">
    <text evidence="2 7">Belongs to the purine-cytosine permease (2.A.39) family.</text>
</comment>
<evidence type="ECO:0000256" key="3">
    <source>
        <dbReference type="ARBA" id="ARBA00022448"/>
    </source>
</evidence>
<dbReference type="AlphaFoldDB" id="A0A2A9N8W3"/>
<keyword evidence="6 7" id="KW-0472">Membrane</keyword>
<keyword evidence="5 8" id="KW-1133">Transmembrane helix</keyword>
<dbReference type="InterPro" id="IPR001248">
    <property type="entry name" value="Pur-cyt_permease"/>
</dbReference>
<dbReference type="STRING" id="703135.A0A2A9N8W3"/>
<organism evidence="9 10">
    <name type="scientific">Amanita thiersii Skay4041</name>
    <dbReference type="NCBI Taxonomy" id="703135"/>
    <lineage>
        <taxon>Eukaryota</taxon>
        <taxon>Fungi</taxon>
        <taxon>Dikarya</taxon>
        <taxon>Basidiomycota</taxon>
        <taxon>Agaricomycotina</taxon>
        <taxon>Agaricomycetes</taxon>
        <taxon>Agaricomycetidae</taxon>
        <taxon>Agaricales</taxon>
        <taxon>Pluteineae</taxon>
        <taxon>Amanitaceae</taxon>
        <taxon>Amanita</taxon>
    </lineage>
</organism>
<gene>
    <name evidence="9" type="ORF">AMATHDRAFT_67950</name>
</gene>
<dbReference type="GO" id="GO:0005886">
    <property type="term" value="C:plasma membrane"/>
    <property type="evidence" value="ECO:0007669"/>
    <property type="project" value="TreeGrafter"/>
</dbReference>
<feature type="transmembrane region" description="Helical" evidence="8">
    <location>
        <begin position="304"/>
        <end position="323"/>
    </location>
</feature>
<evidence type="ECO:0000256" key="6">
    <source>
        <dbReference type="ARBA" id="ARBA00023136"/>
    </source>
</evidence>
<proteinExistence type="inferred from homology"/>
<comment type="subcellular location">
    <subcellularLocation>
        <location evidence="1">Membrane</location>
        <topology evidence="1">Multi-pass membrane protein</topology>
    </subcellularLocation>
</comment>
<keyword evidence="4 8" id="KW-0812">Transmembrane</keyword>
<feature type="transmembrane region" description="Helical" evidence="8">
    <location>
        <begin position="179"/>
        <end position="203"/>
    </location>
</feature>
<dbReference type="GO" id="GO:0022857">
    <property type="term" value="F:transmembrane transporter activity"/>
    <property type="evidence" value="ECO:0007669"/>
    <property type="project" value="InterPro"/>
</dbReference>
<feature type="transmembrane region" description="Helical" evidence="8">
    <location>
        <begin position="241"/>
        <end position="262"/>
    </location>
</feature>
<feature type="transmembrane region" description="Helical" evidence="8">
    <location>
        <begin position="464"/>
        <end position="488"/>
    </location>
</feature>
<dbReference type="PANTHER" id="PTHR31806:SF5">
    <property type="entry name" value="PURINE-CYTOSINE PERMEASE FCY21"/>
    <property type="match status" value="1"/>
</dbReference>
<feature type="transmembrane region" description="Helical" evidence="8">
    <location>
        <begin position="104"/>
        <end position="123"/>
    </location>
</feature>
<evidence type="ECO:0000256" key="2">
    <source>
        <dbReference type="ARBA" id="ARBA00008974"/>
    </source>
</evidence>
<feature type="transmembrane region" description="Helical" evidence="8">
    <location>
        <begin position="393"/>
        <end position="415"/>
    </location>
</feature>
<evidence type="ECO:0000256" key="4">
    <source>
        <dbReference type="ARBA" id="ARBA00022692"/>
    </source>
</evidence>
<feature type="transmembrane region" description="Helical" evidence="8">
    <location>
        <begin position="274"/>
        <end position="292"/>
    </location>
</feature>
<sequence>MSSSSKSPSQRISMVNATAPEMPIHHNQGIRITMEPVNYVQRITNFLLRWGIETHGIAPIKPEARTDTRLYQMFFVWFSANFNILALSTGSAGPAFFGLGLRHSLLVIFFADLVMCAVPAYFAVFGPKLGMRGMVQARYSWGYYAAVIPSLLNVFSMQGFLIANCIIGGQVLASISDKLNATLGIVIIGVLSLIICFCGYKVVHWFESFSWIPNLIIFPILLGVGGKHLNPANFVTPDPPTPASVISFITFISSSVISWCTMTPDYGVYHNGKASSVRIFLYTYFGFFAASVKDLKSTSISTQYSLWCQLPAHMIGAAFAAAASSVPSWKTGFEGGTNLGGLVSAILAPTGGFGKFLIVVLSLCVTSAGAPTMYTFGTSFMSIAPIFAKVPRYVYVLISEAILIPVGIIGATRFYLVLVNILSVIGYWSSAFAGIVFTEHFLFRKGRFSNYDLDDYDHPRGLPLGLASLFAFLAAVGIIVPSMSQAWYTGPIAKAGTGDIGVFTGFFVAVLFYGVLRSVEKRYWDSRQQGVIALKS</sequence>
<name>A0A2A9N8W3_9AGAR</name>
<feature type="transmembrane region" description="Helical" evidence="8">
    <location>
        <begin position="209"/>
        <end position="229"/>
    </location>
</feature>
<evidence type="ECO:0000256" key="5">
    <source>
        <dbReference type="ARBA" id="ARBA00022989"/>
    </source>
</evidence>
<feature type="transmembrane region" description="Helical" evidence="8">
    <location>
        <begin position="356"/>
        <end position="381"/>
    </location>
</feature>
<accession>A0A2A9N8W3</accession>
<reference evidence="9 10" key="1">
    <citation type="submission" date="2014-02" db="EMBL/GenBank/DDBJ databases">
        <title>Transposable element dynamics among asymbiotic and ectomycorrhizal Amanita fungi.</title>
        <authorList>
            <consortium name="DOE Joint Genome Institute"/>
            <person name="Hess J."/>
            <person name="Skrede I."/>
            <person name="Wolfe B."/>
            <person name="LaButti K."/>
            <person name="Ohm R.A."/>
            <person name="Grigoriev I.V."/>
            <person name="Pringle A."/>
        </authorList>
    </citation>
    <scope>NUCLEOTIDE SEQUENCE [LARGE SCALE GENOMIC DNA]</scope>
    <source>
        <strain evidence="9 10">SKay4041</strain>
    </source>
</reference>
<feature type="transmembrane region" description="Helical" evidence="8">
    <location>
        <begin position="421"/>
        <end position="443"/>
    </location>
</feature>
<evidence type="ECO:0000256" key="7">
    <source>
        <dbReference type="PIRNR" id="PIRNR002744"/>
    </source>
</evidence>
<feature type="transmembrane region" description="Helical" evidence="8">
    <location>
        <begin position="500"/>
        <end position="519"/>
    </location>
</feature>
<feature type="transmembrane region" description="Helical" evidence="8">
    <location>
        <begin position="143"/>
        <end position="167"/>
    </location>
</feature>
<evidence type="ECO:0000313" key="10">
    <source>
        <dbReference type="Proteomes" id="UP000242287"/>
    </source>
</evidence>
<dbReference type="OrthoDB" id="2116389at2759"/>
<dbReference type="Proteomes" id="UP000242287">
    <property type="component" value="Unassembled WGS sequence"/>
</dbReference>
<dbReference type="EMBL" id="KZ302121">
    <property type="protein sequence ID" value="PFH47295.1"/>
    <property type="molecule type" value="Genomic_DNA"/>
</dbReference>
<evidence type="ECO:0000313" key="9">
    <source>
        <dbReference type="EMBL" id="PFH47295.1"/>
    </source>
</evidence>
<evidence type="ECO:0008006" key="11">
    <source>
        <dbReference type="Google" id="ProtNLM"/>
    </source>
</evidence>
<keyword evidence="10" id="KW-1185">Reference proteome</keyword>
<dbReference type="InterPro" id="IPR026030">
    <property type="entry name" value="Pur-cyt_permease_Fcy2/21/22"/>
</dbReference>
<dbReference type="Gene3D" id="1.10.4160.10">
    <property type="entry name" value="Hydantoin permease"/>
    <property type="match status" value="1"/>
</dbReference>
<keyword evidence="3 7" id="KW-0813">Transport</keyword>